<accession>A0A1S9P6T9</accession>
<dbReference type="STRING" id="1792845.BC343_19050"/>
<feature type="transmembrane region" description="Helical" evidence="1">
    <location>
        <begin position="151"/>
        <end position="174"/>
    </location>
</feature>
<dbReference type="Pfam" id="PF18943">
    <property type="entry name" value="DUF5690"/>
    <property type="match status" value="1"/>
</dbReference>
<organism evidence="2 3">
    <name type="scientific">Mucilaginibacter pedocola</name>
    <dbReference type="NCBI Taxonomy" id="1792845"/>
    <lineage>
        <taxon>Bacteria</taxon>
        <taxon>Pseudomonadati</taxon>
        <taxon>Bacteroidota</taxon>
        <taxon>Sphingobacteriia</taxon>
        <taxon>Sphingobacteriales</taxon>
        <taxon>Sphingobacteriaceae</taxon>
        <taxon>Mucilaginibacter</taxon>
    </lineage>
</organism>
<feature type="transmembrane region" description="Helical" evidence="1">
    <location>
        <begin position="90"/>
        <end position="112"/>
    </location>
</feature>
<feature type="transmembrane region" description="Helical" evidence="1">
    <location>
        <begin position="203"/>
        <end position="223"/>
    </location>
</feature>
<evidence type="ECO:0000256" key="1">
    <source>
        <dbReference type="SAM" id="Phobius"/>
    </source>
</evidence>
<dbReference type="EMBL" id="MBTF01000039">
    <property type="protein sequence ID" value="OOQ56673.1"/>
    <property type="molecule type" value="Genomic_DNA"/>
</dbReference>
<dbReference type="Proteomes" id="UP000189739">
    <property type="component" value="Unassembled WGS sequence"/>
</dbReference>
<keyword evidence="1" id="KW-1133">Transmembrane helix</keyword>
<gene>
    <name evidence="2" type="ORF">BC343_19050</name>
</gene>
<feature type="transmembrane region" description="Helical" evidence="1">
    <location>
        <begin position="271"/>
        <end position="290"/>
    </location>
</feature>
<evidence type="ECO:0008006" key="4">
    <source>
        <dbReference type="Google" id="ProtNLM"/>
    </source>
</evidence>
<sequence>MAAFGTYFCMYGYRKPYTSASFIDAGLFGLSFKFGMVIAQTLGYVLAKWIGIKFVSEIKPARRISAIIALIGFAELMLLLFGIASRPWNLLFMLLNGLPLGVIFGLVLSFLEGRKQTEFLVAGLCASFILSDGVSKSVGATLLLWGVSENWMPFMAGLVFMVPTAIFIAMLACVPKPTETDIKARSERVPLTGHDRRAFFNKYAPGLIAIIAVYLFVTLLRSVRADFAVEIWAGLGYKQTPDLFTTSELLVSLGVITITGLAIFIRNHYIAFRFSLFTSLAGFAILLLSLGGLNGVLGNFGFMVLVGLGVYLPYVAVHAIIFERLIAITRERATVSFLMYIVDSVGYTGYIGLMLFRYAMPADIAVLPLFLDISLLLGVGGALLTLFCYVYFKSKLKPYVNQNPNLAIG</sequence>
<feature type="transmembrane region" description="Helical" evidence="1">
    <location>
        <begin position="243"/>
        <end position="264"/>
    </location>
</feature>
<feature type="transmembrane region" description="Helical" evidence="1">
    <location>
        <begin position="296"/>
        <end position="317"/>
    </location>
</feature>
<feature type="transmembrane region" description="Helical" evidence="1">
    <location>
        <begin position="365"/>
        <end position="392"/>
    </location>
</feature>
<reference evidence="2 3" key="1">
    <citation type="submission" date="2016-07" db="EMBL/GenBank/DDBJ databases">
        <title>Genomic analysis of zinc-resistant bacterium Mucilaginibacter pedocola TBZ30.</title>
        <authorList>
            <person name="Huang J."/>
            <person name="Tang J."/>
        </authorList>
    </citation>
    <scope>NUCLEOTIDE SEQUENCE [LARGE SCALE GENOMIC DNA]</scope>
    <source>
        <strain evidence="2 3">TBZ30</strain>
    </source>
</reference>
<dbReference type="AlphaFoldDB" id="A0A1S9P6T9"/>
<feature type="transmembrane region" description="Helical" evidence="1">
    <location>
        <begin position="64"/>
        <end position="84"/>
    </location>
</feature>
<name>A0A1S9P6T9_9SPHI</name>
<proteinExistence type="predicted"/>
<feature type="transmembrane region" description="Helical" evidence="1">
    <location>
        <begin position="337"/>
        <end position="359"/>
    </location>
</feature>
<dbReference type="InterPro" id="IPR043745">
    <property type="entry name" value="DUF5690"/>
</dbReference>
<evidence type="ECO:0000313" key="3">
    <source>
        <dbReference type="Proteomes" id="UP000189739"/>
    </source>
</evidence>
<keyword evidence="1" id="KW-0812">Transmembrane</keyword>
<keyword evidence="3" id="KW-1185">Reference proteome</keyword>
<feature type="transmembrane region" description="Helical" evidence="1">
    <location>
        <begin position="119"/>
        <end position="145"/>
    </location>
</feature>
<keyword evidence="1" id="KW-0472">Membrane</keyword>
<comment type="caution">
    <text evidence="2">The sequence shown here is derived from an EMBL/GenBank/DDBJ whole genome shotgun (WGS) entry which is preliminary data.</text>
</comment>
<protein>
    <recommendedName>
        <fullName evidence="4">MFS transporter</fullName>
    </recommendedName>
</protein>
<evidence type="ECO:0000313" key="2">
    <source>
        <dbReference type="EMBL" id="OOQ56673.1"/>
    </source>
</evidence>